<dbReference type="Pfam" id="PF13450">
    <property type="entry name" value="NAD_binding_8"/>
    <property type="match status" value="1"/>
</dbReference>
<reference evidence="7 8" key="1">
    <citation type="submission" date="2019-02" db="EMBL/GenBank/DDBJ databases">
        <title>Genome sequencing of the rare red list fungi Dentipellis fragilis.</title>
        <authorList>
            <person name="Buettner E."/>
            <person name="Kellner H."/>
        </authorList>
    </citation>
    <scope>NUCLEOTIDE SEQUENCE [LARGE SCALE GENOMIC DNA]</scope>
    <source>
        <strain evidence="7 8">DSM 105465</strain>
    </source>
</reference>
<proteinExistence type="inferred from homology"/>
<evidence type="ECO:0000313" key="7">
    <source>
        <dbReference type="EMBL" id="TFY64911.1"/>
    </source>
</evidence>
<keyword evidence="3" id="KW-0285">Flavoprotein</keyword>
<dbReference type="OrthoDB" id="269227at2759"/>
<keyword evidence="5" id="KW-0274">FAD</keyword>
<evidence type="ECO:0000256" key="1">
    <source>
        <dbReference type="ARBA" id="ARBA00001974"/>
    </source>
</evidence>
<dbReference type="Gene3D" id="3.50.50.60">
    <property type="entry name" value="FAD/NAD(P)-binding domain"/>
    <property type="match status" value="1"/>
</dbReference>
<dbReference type="InterPro" id="IPR012132">
    <property type="entry name" value="GMC_OxRdtase"/>
</dbReference>
<keyword evidence="6" id="KW-0560">Oxidoreductase</keyword>
<dbReference type="AlphaFoldDB" id="A0A4Y9YTM9"/>
<sequence length="161" mass="17484">MPIVSKSDFLNTTFDYLIIGGGTAGLVLAARLSENPDVVVGVLEAGEDRGNTTAVQYPGLAGKNLGNPDFDWMSTSVPQKHANGRVTYQPRGERPRRVFDGKYFSPVHRPVTVLRVDSARSSAPVAPVYLKLHLLGSSRGSKVEYDAFAQFGSEDWITDCP</sequence>
<evidence type="ECO:0000256" key="3">
    <source>
        <dbReference type="ARBA" id="ARBA00022630"/>
    </source>
</evidence>
<dbReference type="PANTHER" id="PTHR11552">
    <property type="entry name" value="GLUCOSE-METHANOL-CHOLINE GMC OXIDOREDUCTASE"/>
    <property type="match status" value="1"/>
</dbReference>
<dbReference type="Gene3D" id="3.30.560.10">
    <property type="entry name" value="Glucose Oxidase, domain 3"/>
    <property type="match status" value="1"/>
</dbReference>
<dbReference type="InterPro" id="IPR036188">
    <property type="entry name" value="FAD/NAD-bd_sf"/>
</dbReference>
<gene>
    <name evidence="7" type="ORF">EVG20_g5785</name>
</gene>
<evidence type="ECO:0000256" key="4">
    <source>
        <dbReference type="ARBA" id="ARBA00022729"/>
    </source>
</evidence>
<keyword evidence="8" id="KW-1185">Reference proteome</keyword>
<name>A0A4Y9YTM9_9AGAM</name>
<comment type="caution">
    <text evidence="7">The sequence shown here is derived from an EMBL/GenBank/DDBJ whole genome shotgun (WGS) entry which is preliminary data.</text>
</comment>
<evidence type="ECO:0000256" key="6">
    <source>
        <dbReference type="ARBA" id="ARBA00023002"/>
    </source>
</evidence>
<evidence type="ECO:0000313" key="8">
    <source>
        <dbReference type="Proteomes" id="UP000298327"/>
    </source>
</evidence>
<dbReference type="PANTHER" id="PTHR11552:SF201">
    <property type="entry name" value="GLUCOSE-METHANOL-CHOLINE OXIDOREDUCTASE N-TERMINAL DOMAIN-CONTAINING PROTEIN"/>
    <property type="match status" value="1"/>
</dbReference>
<dbReference type="Proteomes" id="UP000298327">
    <property type="component" value="Unassembled WGS sequence"/>
</dbReference>
<organism evidence="7 8">
    <name type="scientific">Dentipellis fragilis</name>
    <dbReference type="NCBI Taxonomy" id="205917"/>
    <lineage>
        <taxon>Eukaryota</taxon>
        <taxon>Fungi</taxon>
        <taxon>Dikarya</taxon>
        <taxon>Basidiomycota</taxon>
        <taxon>Agaricomycotina</taxon>
        <taxon>Agaricomycetes</taxon>
        <taxon>Russulales</taxon>
        <taxon>Hericiaceae</taxon>
        <taxon>Dentipellis</taxon>
    </lineage>
</organism>
<dbReference type="EMBL" id="SEOQ01000356">
    <property type="protein sequence ID" value="TFY64911.1"/>
    <property type="molecule type" value="Genomic_DNA"/>
</dbReference>
<evidence type="ECO:0000256" key="2">
    <source>
        <dbReference type="ARBA" id="ARBA00010790"/>
    </source>
</evidence>
<comment type="similarity">
    <text evidence="2">Belongs to the GMC oxidoreductase family.</text>
</comment>
<accession>A0A4Y9YTM9</accession>
<comment type="cofactor">
    <cofactor evidence="1">
        <name>FAD</name>
        <dbReference type="ChEBI" id="CHEBI:57692"/>
    </cofactor>
</comment>
<dbReference type="GO" id="GO:0050660">
    <property type="term" value="F:flavin adenine dinucleotide binding"/>
    <property type="evidence" value="ECO:0007669"/>
    <property type="project" value="InterPro"/>
</dbReference>
<evidence type="ECO:0000256" key="5">
    <source>
        <dbReference type="ARBA" id="ARBA00022827"/>
    </source>
</evidence>
<protein>
    <submittedName>
        <fullName evidence="7">Uncharacterized protein</fullName>
    </submittedName>
</protein>
<dbReference type="GO" id="GO:0016491">
    <property type="term" value="F:oxidoreductase activity"/>
    <property type="evidence" value="ECO:0007669"/>
    <property type="project" value="UniProtKB-KW"/>
</dbReference>
<dbReference type="SUPFAM" id="SSF51905">
    <property type="entry name" value="FAD/NAD(P)-binding domain"/>
    <property type="match status" value="1"/>
</dbReference>
<keyword evidence="4" id="KW-0732">Signal</keyword>
<dbReference type="STRING" id="205917.A0A4Y9YTM9"/>